<dbReference type="Proteomes" id="UP001160148">
    <property type="component" value="Unassembled WGS sequence"/>
</dbReference>
<gene>
    <name evidence="2" type="ORF">MEUPH1_LOCUS15070</name>
</gene>
<dbReference type="AlphaFoldDB" id="A0AAV0WVH4"/>
<evidence type="ECO:0000259" key="1">
    <source>
        <dbReference type="Pfam" id="PF14529"/>
    </source>
</evidence>
<evidence type="ECO:0000313" key="2">
    <source>
        <dbReference type="EMBL" id="CAI6359683.1"/>
    </source>
</evidence>
<dbReference type="PANTHER" id="PTHR33273">
    <property type="entry name" value="DOMAIN-CONTAINING PROTEIN, PUTATIVE-RELATED"/>
    <property type="match status" value="1"/>
</dbReference>
<keyword evidence="3" id="KW-1185">Reference proteome</keyword>
<dbReference type="SUPFAM" id="SSF56219">
    <property type="entry name" value="DNase I-like"/>
    <property type="match status" value="1"/>
</dbReference>
<dbReference type="InterPro" id="IPR036691">
    <property type="entry name" value="Endo/exonu/phosph_ase_sf"/>
</dbReference>
<dbReference type="Pfam" id="PF14529">
    <property type="entry name" value="Exo_endo_phos_2"/>
    <property type="match status" value="1"/>
</dbReference>
<name>A0AAV0WVH4_9HEMI</name>
<organism evidence="2 3">
    <name type="scientific">Macrosiphum euphorbiae</name>
    <name type="common">potato aphid</name>
    <dbReference type="NCBI Taxonomy" id="13131"/>
    <lineage>
        <taxon>Eukaryota</taxon>
        <taxon>Metazoa</taxon>
        <taxon>Ecdysozoa</taxon>
        <taxon>Arthropoda</taxon>
        <taxon>Hexapoda</taxon>
        <taxon>Insecta</taxon>
        <taxon>Pterygota</taxon>
        <taxon>Neoptera</taxon>
        <taxon>Paraneoptera</taxon>
        <taxon>Hemiptera</taxon>
        <taxon>Sternorrhyncha</taxon>
        <taxon>Aphidomorpha</taxon>
        <taxon>Aphidoidea</taxon>
        <taxon>Aphididae</taxon>
        <taxon>Macrosiphini</taxon>
        <taxon>Macrosiphum</taxon>
    </lineage>
</organism>
<reference evidence="2 3" key="1">
    <citation type="submission" date="2023-01" db="EMBL/GenBank/DDBJ databases">
        <authorList>
            <person name="Whitehead M."/>
        </authorList>
    </citation>
    <scope>NUCLEOTIDE SEQUENCE [LARGE SCALE GENOMIC DNA]</scope>
</reference>
<proteinExistence type="predicted"/>
<dbReference type="InterPro" id="IPR005135">
    <property type="entry name" value="Endo/exonuclease/phosphatase"/>
</dbReference>
<sequence length="295" mass="32420">MIKVIQINLNHCWTAQQLLSQTVRDRNIDVLLISDYLRGFDGDPRWINSADHKCGVLVTSRRALPITDIGAGPGFAWARIGSTYYFSCYWTPNCTLLEFDNFLNGVEGAIRDSVDNDDNLIVAGDFNSHSAEWGSARDGPRGTMLSGLAASLGLLPCNVGSVPTYSRVNAESVIDVTFARFQPNASPPVANWSVLTELDSASDHFYVEFTVANSSAIPTSAPVVRTAAAKAWAIKKLFPEALEEHWRRAREASLPLPPSTSAEDHVAHLQQFLVDSCDAAMPRRTSFQGKRAVHW</sequence>
<dbReference type="Gene3D" id="3.60.10.10">
    <property type="entry name" value="Endonuclease/exonuclease/phosphatase"/>
    <property type="match status" value="1"/>
</dbReference>
<dbReference type="GO" id="GO:0003824">
    <property type="term" value="F:catalytic activity"/>
    <property type="evidence" value="ECO:0007669"/>
    <property type="project" value="InterPro"/>
</dbReference>
<comment type="caution">
    <text evidence="2">The sequence shown here is derived from an EMBL/GenBank/DDBJ whole genome shotgun (WGS) entry which is preliminary data.</text>
</comment>
<dbReference type="CDD" id="cd09077">
    <property type="entry name" value="R1-I-EN"/>
    <property type="match status" value="1"/>
</dbReference>
<dbReference type="EMBL" id="CARXXK010000002">
    <property type="protein sequence ID" value="CAI6359683.1"/>
    <property type="molecule type" value="Genomic_DNA"/>
</dbReference>
<evidence type="ECO:0000313" key="3">
    <source>
        <dbReference type="Proteomes" id="UP001160148"/>
    </source>
</evidence>
<protein>
    <recommendedName>
        <fullName evidence="1">Endonuclease/exonuclease/phosphatase domain-containing protein</fullName>
    </recommendedName>
</protein>
<accession>A0AAV0WVH4</accession>
<dbReference type="PANTHER" id="PTHR33273:SF4">
    <property type="entry name" value="ENDONUCLEASE_EXONUCLEASE_PHOSPHATASE DOMAIN-CONTAINING PROTEIN"/>
    <property type="match status" value="1"/>
</dbReference>
<feature type="domain" description="Endonuclease/exonuclease/phosphatase" evidence="1">
    <location>
        <begin position="84"/>
        <end position="207"/>
    </location>
</feature>